<reference evidence="1" key="1">
    <citation type="submission" date="2024-03" db="EMBL/GenBank/DDBJ databases">
        <authorList>
            <consortium name="ELIXIR-Norway"/>
            <consortium name="Elixir Norway"/>
        </authorList>
    </citation>
    <scope>NUCLEOTIDE SEQUENCE</scope>
</reference>
<dbReference type="Proteomes" id="UP001497522">
    <property type="component" value="Unassembled WGS sequence"/>
</dbReference>
<organism evidence="1 2">
    <name type="scientific">Sphagnum jensenii</name>
    <dbReference type="NCBI Taxonomy" id="128206"/>
    <lineage>
        <taxon>Eukaryota</taxon>
        <taxon>Viridiplantae</taxon>
        <taxon>Streptophyta</taxon>
        <taxon>Embryophyta</taxon>
        <taxon>Bryophyta</taxon>
        <taxon>Sphagnophytina</taxon>
        <taxon>Sphagnopsida</taxon>
        <taxon>Sphagnales</taxon>
        <taxon>Sphagnaceae</taxon>
        <taxon>Sphagnum</taxon>
    </lineage>
</organism>
<proteinExistence type="predicted"/>
<comment type="caution">
    <text evidence="1">The sequence shown here is derived from an EMBL/GenBank/DDBJ whole genome shotgun (WGS) entry which is preliminary data.</text>
</comment>
<dbReference type="EMBL" id="CAXHBF010000337">
    <property type="protein sequence ID" value="CAK9855911.1"/>
    <property type="molecule type" value="Genomic_DNA"/>
</dbReference>
<sequence length="55" mass="6013">MARTQEFIPVVGEQDVDDLLPGEGVGVGGVPYLLQEGIELLKRGNHAFRTGKFEE</sequence>
<name>A0ABP0ZYX3_9BRYO</name>
<protein>
    <submittedName>
        <fullName evidence="1">Uncharacterized protein</fullName>
    </submittedName>
</protein>
<gene>
    <name evidence="1" type="ORF">CSSPJE1EN2_LOCUS25843</name>
</gene>
<evidence type="ECO:0000313" key="2">
    <source>
        <dbReference type="Proteomes" id="UP001497522"/>
    </source>
</evidence>
<evidence type="ECO:0000313" key="1">
    <source>
        <dbReference type="EMBL" id="CAK9855911.1"/>
    </source>
</evidence>
<feature type="non-terminal residue" evidence="1">
    <location>
        <position position="55"/>
    </location>
</feature>
<accession>A0ABP0ZYX3</accession>
<keyword evidence="2" id="KW-1185">Reference proteome</keyword>